<evidence type="ECO:0000313" key="3">
    <source>
        <dbReference type="Proteomes" id="UP001138540"/>
    </source>
</evidence>
<feature type="transmembrane region" description="Helical" evidence="1">
    <location>
        <begin position="30"/>
        <end position="53"/>
    </location>
</feature>
<accession>A0ABR6NK44</accession>
<dbReference type="EMBL" id="JACHKA010000001">
    <property type="protein sequence ID" value="MBB5987486.1"/>
    <property type="molecule type" value="Genomic_DNA"/>
</dbReference>
<dbReference type="Proteomes" id="UP001138540">
    <property type="component" value="Unassembled WGS sequence"/>
</dbReference>
<keyword evidence="3" id="KW-1185">Reference proteome</keyword>
<keyword evidence="1" id="KW-1133">Transmembrane helix</keyword>
<comment type="caution">
    <text evidence="2">The sequence shown here is derived from an EMBL/GenBank/DDBJ whole genome shotgun (WGS) entry which is preliminary data.</text>
</comment>
<keyword evidence="1" id="KW-0812">Transmembrane</keyword>
<evidence type="ECO:0000313" key="2">
    <source>
        <dbReference type="EMBL" id="MBB5987486.1"/>
    </source>
</evidence>
<dbReference type="RefSeq" id="WP_260394960.1">
    <property type="nucleotide sequence ID" value="NZ_JACHKA010000001.1"/>
</dbReference>
<sequence>MSENRTDGPGIGGETAEAAARRAAAAKQRFFIISLFRLSGAIILIFGMAISLQRFGWVQGDKAKWMGLIISIVGFVQFMIVPRMLARAFATPREQGPGRP</sequence>
<name>A0ABR6NK44_9SPHN</name>
<keyword evidence="1" id="KW-0472">Membrane</keyword>
<proteinExistence type="predicted"/>
<organism evidence="2 3">
    <name type="scientific">Sphingobium lignivorans</name>
    <dbReference type="NCBI Taxonomy" id="2735886"/>
    <lineage>
        <taxon>Bacteria</taxon>
        <taxon>Pseudomonadati</taxon>
        <taxon>Pseudomonadota</taxon>
        <taxon>Alphaproteobacteria</taxon>
        <taxon>Sphingomonadales</taxon>
        <taxon>Sphingomonadaceae</taxon>
        <taxon>Sphingobium</taxon>
    </lineage>
</organism>
<reference evidence="2 3" key="1">
    <citation type="submission" date="2020-08" db="EMBL/GenBank/DDBJ databases">
        <title>Exploring microbial biodiversity for novel pathways involved in the catabolism of aromatic compounds derived from lignin.</title>
        <authorList>
            <person name="Elkins J."/>
        </authorList>
    </citation>
    <scope>NUCLEOTIDE SEQUENCE [LARGE SCALE GENOMIC DNA]</scope>
    <source>
        <strain evidence="2 3">B1D3A</strain>
    </source>
</reference>
<feature type="transmembrane region" description="Helical" evidence="1">
    <location>
        <begin position="65"/>
        <end position="85"/>
    </location>
</feature>
<gene>
    <name evidence="2" type="ORF">HNP60_003460</name>
</gene>
<evidence type="ECO:0000256" key="1">
    <source>
        <dbReference type="SAM" id="Phobius"/>
    </source>
</evidence>
<protein>
    <submittedName>
        <fullName evidence="2">Uncharacterized membrane protein YcjF (UPF0283 family)</fullName>
    </submittedName>
</protein>